<evidence type="ECO:0000256" key="3">
    <source>
        <dbReference type="ARBA" id="ARBA00012967"/>
    </source>
</evidence>
<dbReference type="NCBIfam" id="NF000824">
    <property type="entry name" value="PRK00066.1"/>
    <property type="match status" value="1"/>
</dbReference>
<dbReference type="GO" id="GO:0005737">
    <property type="term" value="C:cytoplasm"/>
    <property type="evidence" value="ECO:0007669"/>
    <property type="project" value="UniProtKB-SubCell"/>
</dbReference>
<feature type="binding site" evidence="7 9">
    <location>
        <position position="55"/>
    </location>
    <ligand>
        <name>NAD(+)</name>
        <dbReference type="ChEBI" id="CHEBI:57540"/>
    </ligand>
</feature>
<evidence type="ECO:0000256" key="1">
    <source>
        <dbReference type="ARBA" id="ARBA00004843"/>
    </source>
</evidence>
<feature type="binding site" evidence="7">
    <location>
        <begin position="141"/>
        <end position="144"/>
    </location>
    <ligand>
        <name>substrate</name>
    </ligand>
</feature>
<organism evidence="12 13">
    <name type="scientific">Enterocloster lavalensis</name>
    <dbReference type="NCBI Taxonomy" id="460384"/>
    <lineage>
        <taxon>Bacteria</taxon>
        <taxon>Bacillati</taxon>
        <taxon>Bacillota</taxon>
        <taxon>Clostridia</taxon>
        <taxon>Lachnospirales</taxon>
        <taxon>Lachnospiraceae</taxon>
        <taxon>Enterocloster</taxon>
    </lineage>
</organism>
<evidence type="ECO:0000259" key="11">
    <source>
        <dbReference type="Pfam" id="PF02866"/>
    </source>
</evidence>
<dbReference type="EMBL" id="FOIM01000034">
    <property type="protein sequence ID" value="SEU12803.1"/>
    <property type="molecule type" value="Genomic_DNA"/>
</dbReference>
<dbReference type="Pfam" id="PF00056">
    <property type="entry name" value="Ldh_1_N"/>
    <property type="match status" value="1"/>
</dbReference>
<dbReference type="FunFam" id="3.40.50.720:FF:000018">
    <property type="entry name" value="Malate dehydrogenase"/>
    <property type="match status" value="1"/>
</dbReference>
<dbReference type="InterPro" id="IPR022383">
    <property type="entry name" value="Lactate/malate_DH_C"/>
</dbReference>
<reference evidence="13" key="1">
    <citation type="submission" date="2016-10" db="EMBL/GenBank/DDBJ databases">
        <authorList>
            <person name="Varghese N."/>
            <person name="Submissions S."/>
        </authorList>
    </citation>
    <scope>NUCLEOTIDE SEQUENCE [LARGE SCALE GENOMIC DNA]</scope>
    <source>
        <strain evidence="13">NLAE-zl-G277</strain>
    </source>
</reference>
<comment type="activity regulation">
    <text evidence="7">Allosterically activated by fructose 1,6-bisphosphate (FBP).</text>
</comment>
<proteinExistence type="inferred from homology"/>
<keyword evidence="13" id="KW-1185">Reference proteome</keyword>
<comment type="function">
    <text evidence="7">Catalyzes the conversion of lactate to pyruvate.</text>
</comment>
<dbReference type="InterPro" id="IPR011304">
    <property type="entry name" value="L-lactate_DH"/>
</dbReference>
<dbReference type="EC" id="1.1.1.27" evidence="3 7"/>
<protein>
    <recommendedName>
        <fullName evidence="3 7">L-lactate dehydrogenase</fullName>
        <shortName evidence="7">L-LDH</shortName>
        <ecNumber evidence="3 7">1.1.1.27</ecNumber>
    </recommendedName>
</protein>
<dbReference type="Proteomes" id="UP000198508">
    <property type="component" value="Unassembled WGS sequence"/>
</dbReference>
<comment type="similarity">
    <text evidence="2 7">Belongs to the LDH/MDH superfamily. LDH family.</text>
</comment>
<feature type="binding site" evidence="7">
    <location>
        <position position="34"/>
    </location>
    <ligand>
        <name>NAD(+)</name>
        <dbReference type="ChEBI" id="CHEBI:57540"/>
    </ligand>
</feature>
<feature type="modified residue" description="Phosphotyrosine" evidence="7">
    <location>
        <position position="241"/>
    </location>
</feature>
<dbReference type="Gene3D" id="3.90.110.10">
    <property type="entry name" value="Lactate dehydrogenase/glycoside hydrolase, family 4, C-terminal"/>
    <property type="match status" value="1"/>
</dbReference>
<keyword evidence="7" id="KW-0021">Allosteric enzyme</keyword>
<dbReference type="STRING" id="460384.SAMN05216313_13422"/>
<dbReference type="PROSITE" id="PS00064">
    <property type="entry name" value="L_LDH"/>
    <property type="match status" value="1"/>
</dbReference>
<dbReference type="InterPro" id="IPR001557">
    <property type="entry name" value="L-lactate/malate_DH"/>
</dbReference>
<feature type="binding site" evidence="7">
    <location>
        <position position="86"/>
    </location>
    <ligand>
        <name>NAD(+)</name>
        <dbReference type="ChEBI" id="CHEBI:57540"/>
    </ligand>
</feature>
<evidence type="ECO:0000256" key="4">
    <source>
        <dbReference type="ARBA" id="ARBA00023002"/>
    </source>
</evidence>
<dbReference type="GO" id="GO:0006089">
    <property type="term" value="P:lactate metabolic process"/>
    <property type="evidence" value="ECO:0007669"/>
    <property type="project" value="TreeGrafter"/>
</dbReference>
<accession>A0A1I0JQL5</accession>
<keyword evidence="7" id="KW-0963">Cytoplasm</keyword>
<feature type="domain" description="Lactate/malate dehydrogenase N-terminal" evidence="10">
    <location>
        <begin position="25"/>
        <end position="163"/>
    </location>
</feature>
<keyword evidence="4 7" id="KW-0560">Oxidoreductase</keyword>
<dbReference type="InterPro" id="IPR018177">
    <property type="entry name" value="L-lactate_DH_AS"/>
</dbReference>
<keyword evidence="5 7" id="KW-0520">NAD</keyword>
<dbReference type="CDD" id="cd05291">
    <property type="entry name" value="HicDH_like"/>
    <property type="match status" value="1"/>
</dbReference>
<feature type="domain" description="Lactate/malate dehydrogenase C-terminal" evidence="11">
    <location>
        <begin position="166"/>
        <end position="329"/>
    </location>
</feature>
<evidence type="ECO:0000256" key="8">
    <source>
        <dbReference type="PIRSR" id="PIRSR000102-1"/>
    </source>
</evidence>
<dbReference type="InterPro" id="IPR001236">
    <property type="entry name" value="Lactate/malate_DH_N"/>
</dbReference>
<feature type="binding site" evidence="7">
    <location>
        <begin position="139"/>
        <end position="141"/>
    </location>
    <ligand>
        <name>NAD(+)</name>
        <dbReference type="ChEBI" id="CHEBI:57540"/>
    </ligand>
</feature>
<dbReference type="NCBIfam" id="TIGR01771">
    <property type="entry name" value="L-LDH-NAD"/>
    <property type="match status" value="1"/>
</dbReference>
<dbReference type="GO" id="GO:0006096">
    <property type="term" value="P:glycolytic process"/>
    <property type="evidence" value="ECO:0007669"/>
    <property type="project" value="UniProtKB-UniRule"/>
</dbReference>
<dbReference type="PRINTS" id="PR00086">
    <property type="entry name" value="LLDHDRGNASE"/>
</dbReference>
<feature type="binding site" evidence="7">
    <location>
        <position position="174"/>
    </location>
    <ligand>
        <name>beta-D-fructose 1,6-bisphosphate</name>
        <dbReference type="ChEBI" id="CHEBI:32966"/>
        <note>allosteric activator</note>
    </ligand>
</feature>
<evidence type="ECO:0000256" key="6">
    <source>
        <dbReference type="ARBA" id="ARBA00049258"/>
    </source>
</evidence>
<dbReference type="SUPFAM" id="SSF56327">
    <property type="entry name" value="LDH C-terminal domain-like"/>
    <property type="match status" value="1"/>
</dbReference>
<evidence type="ECO:0000256" key="2">
    <source>
        <dbReference type="ARBA" id="ARBA00006054"/>
    </source>
</evidence>
<feature type="binding site" evidence="7">
    <location>
        <position position="109"/>
    </location>
    <ligand>
        <name>substrate</name>
    </ligand>
</feature>
<keyword evidence="7" id="KW-0597">Phosphoprotein</keyword>
<comment type="pathway">
    <text evidence="1 7">Fermentation; pyruvate fermentation to lactate; (S)-lactate from pyruvate: step 1/1.</text>
</comment>
<comment type="subunit">
    <text evidence="7">Homotetramer.</text>
</comment>
<feature type="binding site" evidence="7">
    <location>
        <position position="189"/>
    </location>
    <ligand>
        <name>beta-D-fructose 1,6-bisphosphate</name>
        <dbReference type="ChEBI" id="CHEBI:32966"/>
        <note>allosteric activator</note>
    </ligand>
</feature>
<feature type="binding site" evidence="7">
    <location>
        <position position="103"/>
    </location>
    <ligand>
        <name>substrate</name>
    </ligand>
</feature>
<feature type="binding site" evidence="9">
    <location>
        <position position="116"/>
    </location>
    <ligand>
        <name>NAD(+)</name>
        <dbReference type="ChEBI" id="CHEBI:57540"/>
    </ligand>
</feature>
<name>A0A1I0JQL5_9FIRM</name>
<evidence type="ECO:0000313" key="12">
    <source>
        <dbReference type="EMBL" id="SEU12803.1"/>
    </source>
</evidence>
<feature type="binding site" evidence="7">
    <location>
        <position position="164"/>
    </location>
    <ligand>
        <name>NAD(+)</name>
        <dbReference type="ChEBI" id="CHEBI:57540"/>
    </ligand>
</feature>
<comment type="catalytic activity">
    <reaction evidence="6 7">
        <text>(S)-lactate + NAD(+) = pyruvate + NADH + H(+)</text>
        <dbReference type="Rhea" id="RHEA:23444"/>
        <dbReference type="ChEBI" id="CHEBI:15361"/>
        <dbReference type="ChEBI" id="CHEBI:15378"/>
        <dbReference type="ChEBI" id="CHEBI:16651"/>
        <dbReference type="ChEBI" id="CHEBI:57540"/>
        <dbReference type="ChEBI" id="CHEBI:57945"/>
        <dbReference type="EC" id="1.1.1.27"/>
    </reaction>
</comment>
<dbReference type="Pfam" id="PF02866">
    <property type="entry name" value="Ldh_1_C"/>
    <property type="match status" value="1"/>
</dbReference>
<dbReference type="InterPro" id="IPR036291">
    <property type="entry name" value="NAD(P)-bd_dom_sf"/>
</dbReference>
<gene>
    <name evidence="7" type="primary">ldh</name>
    <name evidence="12" type="ORF">SAMN05216313_13422</name>
</gene>
<dbReference type="PANTHER" id="PTHR43128">
    <property type="entry name" value="L-2-HYDROXYCARBOXYLATE DEHYDROGENASE (NAD(P)(+))"/>
    <property type="match status" value="1"/>
</dbReference>
<dbReference type="GO" id="GO:0004459">
    <property type="term" value="F:L-lactate dehydrogenase (NAD+) activity"/>
    <property type="evidence" value="ECO:0007669"/>
    <property type="project" value="UniProtKB-UniRule"/>
</dbReference>
<evidence type="ECO:0000256" key="5">
    <source>
        <dbReference type="ARBA" id="ARBA00023027"/>
    </source>
</evidence>
<evidence type="ECO:0000259" key="10">
    <source>
        <dbReference type="Pfam" id="PF00056"/>
    </source>
</evidence>
<feature type="binding site" evidence="7">
    <location>
        <begin position="169"/>
        <end position="172"/>
    </location>
    <ligand>
        <name>substrate</name>
    </ligand>
</feature>
<dbReference type="PANTHER" id="PTHR43128:SF16">
    <property type="entry name" value="L-LACTATE DEHYDROGENASE"/>
    <property type="match status" value="1"/>
</dbReference>
<dbReference type="UniPathway" id="UPA00554">
    <property type="reaction ID" value="UER00611"/>
</dbReference>
<feature type="binding site" evidence="7">
    <location>
        <position position="122"/>
    </location>
    <ligand>
        <name>NAD(+)</name>
        <dbReference type="ChEBI" id="CHEBI:57540"/>
    </ligand>
</feature>
<sequence length="332" mass="36211">MRANGPGSEPLPGKVSGRMRVDKRKVVIVGTGMVGMSYAYSLLNQSVCDELVLIDVNKTRAIGEAMDLNHGLAFANASMTIYAGEYSDCADADIVVICAGVAQKPGETRLDLLKRNAQVFRSIIDPVTSSGFNGIFLVATNPVDIMTRITCVLSGFNPRRVLGSGTALDTARLRYLLGEYLKVDPRNVHAYVMGEHGDSEFAPWSQALLATKPILELCGENDAVCRERLVQIEEEVRTAAYKIIEAKNATYYGIGMALTRITKAILGDEHSVLTVSAMMRGDFGQRDVFVGAPCIINQNGIQKVLPLSLTDEEMEKMNKSCDTLRESFEGIF</sequence>
<evidence type="ECO:0000313" key="13">
    <source>
        <dbReference type="Proteomes" id="UP000198508"/>
    </source>
</evidence>
<dbReference type="SUPFAM" id="SSF51735">
    <property type="entry name" value="NAD(P)-binding Rossmann-fold domains"/>
    <property type="match status" value="1"/>
</dbReference>
<feature type="binding site" evidence="7">
    <location>
        <begin position="100"/>
        <end position="101"/>
    </location>
    <ligand>
        <name>NAD(+)</name>
        <dbReference type="ChEBI" id="CHEBI:57540"/>
    </ligand>
</feature>
<evidence type="ECO:0000256" key="7">
    <source>
        <dbReference type="HAMAP-Rule" id="MF_00488"/>
    </source>
</evidence>
<dbReference type="PIRSF" id="PIRSF000102">
    <property type="entry name" value="Lac_mal_DH"/>
    <property type="match status" value="1"/>
</dbReference>
<feature type="binding site" evidence="9">
    <location>
        <begin position="30"/>
        <end position="35"/>
    </location>
    <ligand>
        <name>NAD(+)</name>
        <dbReference type="ChEBI" id="CHEBI:57540"/>
    </ligand>
</feature>
<dbReference type="Gene3D" id="3.40.50.720">
    <property type="entry name" value="NAD(P)-binding Rossmann-like Domain"/>
    <property type="match status" value="1"/>
</dbReference>
<feature type="active site" description="Proton acceptor" evidence="7 8">
    <location>
        <position position="196"/>
    </location>
</feature>
<comment type="subcellular location">
    <subcellularLocation>
        <location evidence="7">Cytoplasm</location>
    </subcellularLocation>
</comment>
<dbReference type="AlphaFoldDB" id="A0A1I0JQL5"/>
<feature type="binding site" evidence="7">
    <location>
        <position position="60"/>
    </location>
    <ligand>
        <name>NAD(+)</name>
        <dbReference type="ChEBI" id="CHEBI:57540"/>
    </ligand>
</feature>
<evidence type="ECO:0000256" key="9">
    <source>
        <dbReference type="PIRSR" id="PIRSR000102-3"/>
    </source>
</evidence>
<dbReference type="HAMAP" id="MF_00488">
    <property type="entry name" value="Lactate_dehydrog"/>
    <property type="match status" value="1"/>
</dbReference>
<dbReference type="InterPro" id="IPR015955">
    <property type="entry name" value="Lactate_DH/Glyco_Ohase_4_C"/>
</dbReference>
<feature type="binding site" evidence="7">
    <location>
        <position position="250"/>
    </location>
    <ligand>
        <name>substrate</name>
    </ligand>
</feature>